<protein>
    <submittedName>
        <fullName evidence="1">Uncharacterized protein</fullName>
    </submittedName>
</protein>
<organism evidence="1 2">
    <name type="scientific">Pseudonocardia adelaidensis</name>
    <dbReference type="NCBI Taxonomy" id="648754"/>
    <lineage>
        <taxon>Bacteria</taxon>
        <taxon>Bacillati</taxon>
        <taxon>Actinomycetota</taxon>
        <taxon>Actinomycetes</taxon>
        <taxon>Pseudonocardiales</taxon>
        <taxon>Pseudonocardiaceae</taxon>
        <taxon>Pseudonocardia</taxon>
    </lineage>
</organism>
<accession>A0ABP9NCB6</accession>
<sequence length="108" mass="11649">MGHWSESLVDEMAQQVGGNPDRQVLKDLLAQAGHELDLLSGRSYRPARNVTSVFMPNGLPFVDVPDAQVGSMEPATGPWPIPDPVNQQMAAVLQVSPFYASSDRGISC</sequence>
<proteinExistence type="predicted"/>
<reference evidence="2" key="1">
    <citation type="journal article" date="2019" name="Int. J. Syst. Evol. Microbiol.">
        <title>The Global Catalogue of Microorganisms (GCM) 10K type strain sequencing project: providing services to taxonomists for standard genome sequencing and annotation.</title>
        <authorList>
            <consortium name="The Broad Institute Genomics Platform"/>
            <consortium name="The Broad Institute Genome Sequencing Center for Infectious Disease"/>
            <person name="Wu L."/>
            <person name="Ma J."/>
        </authorList>
    </citation>
    <scope>NUCLEOTIDE SEQUENCE [LARGE SCALE GENOMIC DNA]</scope>
    <source>
        <strain evidence="2">JCM 18302</strain>
    </source>
</reference>
<dbReference type="EMBL" id="BAABJO010000004">
    <property type="protein sequence ID" value="GAA5114456.1"/>
    <property type="molecule type" value="Genomic_DNA"/>
</dbReference>
<keyword evidence="2" id="KW-1185">Reference proteome</keyword>
<evidence type="ECO:0000313" key="2">
    <source>
        <dbReference type="Proteomes" id="UP001500804"/>
    </source>
</evidence>
<gene>
    <name evidence="1" type="ORF">GCM10023320_11630</name>
</gene>
<comment type="caution">
    <text evidence="1">The sequence shown here is derived from an EMBL/GenBank/DDBJ whole genome shotgun (WGS) entry which is preliminary data.</text>
</comment>
<name>A0ABP9NCB6_9PSEU</name>
<dbReference type="Proteomes" id="UP001500804">
    <property type="component" value="Unassembled WGS sequence"/>
</dbReference>
<evidence type="ECO:0000313" key="1">
    <source>
        <dbReference type="EMBL" id="GAA5114456.1"/>
    </source>
</evidence>